<dbReference type="OrthoDB" id="6306186at2759"/>
<organism evidence="1 2">
    <name type="scientific">Mytilus coruscus</name>
    <name type="common">Sea mussel</name>
    <dbReference type="NCBI Taxonomy" id="42192"/>
    <lineage>
        <taxon>Eukaryota</taxon>
        <taxon>Metazoa</taxon>
        <taxon>Spiralia</taxon>
        <taxon>Lophotrochozoa</taxon>
        <taxon>Mollusca</taxon>
        <taxon>Bivalvia</taxon>
        <taxon>Autobranchia</taxon>
        <taxon>Pteriomorphia</taxon>
        <taxon>Mytilida</taxon>
        <taxon>Mytiloidea</taxon>
        <taxon>Mytilidae</taxon>
        <taxon>Mytilinae</taxon>
        <taxon>Mytilus</taxon>
    </lineage>
</organism>
<evidence type="ECO:0000313" key="2">
    <source>
        <dbReference type="Proteomes" id="UP000507470"/>
    </source>
</evidence>
<proteinExistence type="predicted"/>
<accession>A0A6J8CDH2</accession>
<protein>
    <submittedName>
        <fullName evidence="1">Uncharacterized protein</fullName>
    </submittedName>
</protein>
<gene>
    <name evidence="1" type="ORF">MCOR_29205</name>
</gene>
<sequence>MRLISEKLSNFDQAGFEKDLHNDRINANGNKLRTYRIYKTSVKTEQYILSLLPRNVTRTMALFRSGSLPLAVETERYSRPQIPLNERLMSDVIDSVNYHPESIPDHSILLCDLKCVVKQNSENYDCKVSKRIKRNTKNVPNDFLTDESVQQMVRDTITKIENFIHVDQDIQSAYNEFQELVQREMSNRLLVVKQIQSKRSKSFYKPYWNETLQNQ</sequence>
<dbReference type="Proteomes" id="UP000507470">
    <property type="component" value="Unassembled WGS sequence"/>
</dbReference>
<dbReference type="EMBL" id="CACVKT020005287">
    <property type="protein sequence ID" value="CAC5394458.1"/>
    <property type="molecule type" value="Genomic_DNA"/>
</dbReference>
<name>A0A6J8CDH2_MYTCO</name>
<evidence type="ECO:0000313" key="1">
    <source>
        <dbReference type="EMBL" id="CAC5394458.1"/>
    </source>
</evidence>
<reference evidence="1 2" key="1">
    <citation type="submission" date="2020-06" db="EMBL/GenBank/DDBJ databases">
        <authorList>
            <person name="Li R."/>
            <person name="Bekaert M."/>
        </authorList>
    </citation>
    <scope>NUCLEOTIDE SEQUENCE [LARGE SCALE GENOMIC DNA]</scope>
    <source>
        <strain evidence="2">wild</strain>
    </source>
</reference>
<keyword evidence="2" id="KW-1185">Reference proteome</keyword>
<dbReference type="AlphaFoldDB" id="A0A6J8CDH2"/>